<comment type="similarity">
    <text evidence="1">Belongs to the DegT/DnrJ/EryC1 family.</text>
</comment>
<reference evidence="2 3" key="1">
    <citation type="submission" date="2021-04" db="EMBL/GenBank/DDBJ databases">
        <authorList>
            <person name="Ivanova A."/>
        </authorList>
    </citation>
    <scope>NUCLEOTIDE SEQUENCE [LARGE SCALE GENOMIC DNA]</scope>
    <source>
        <strain evidence="2 3">G18</strain>
    </source>
</reference>
<dbReference type="InterPro" id="IPR026385">
    <property type="entry name" value="LegC-like"/>
</dbReference>
<keyword evidence="2" id="KW-0808">Transferase</keyword>
<dbReference type="Proteomes" id="UP000676565">
    <property type="component" value="Unassembled WGS sequence"/>
</dbReference>
<keyword evidence="2" id="KW-0032">Aminotransferase</keyword>
<dbReference type="Gene3D" id="3.90.1150.10">
    <property type="entry name" value="Aspartate Aminotransferase, domain 1"/>
    <property type="match status" value="1"/>
</dbReference>
<dbReference type="InterPro" id="IPR015421">
    <property type="entry name" value="PyrdxlP-dep_Trfase_major"/>
</dbReference>
<comment type="caution">
    <text evidence="2">The sequence shown here is derived from an EMBL/GenBank/DDBJ whole genome shotgun (WGS) entry which is preliminary data.</text>
</comment>
<dbReference type="PIRSF" id="PIRSF000390">
    <property type="entry name" value="PLP_StrS"/>
    <property type="match status" value="1"/>
</dbReference>
<dbReference type="RefSeq" id="WP_210652652.1">
    <property type="nucleotide sequence ID" value="NZ_JAGKQQ010000001.1"/>
</dbReference>
<dbReference type="SUPFAM" id="SSF53383">
    <property type="entry name" value="PLP-dependent transferases"/>
    <property type="match status" value="1"/>
</dbReference>
<keyword evidence="1" id="KW-0663">Pyridoxal phosphate</keyword>
<dbReference type="EMBL" id="JAGKQQ010000001">
    <property type="protein sequence ID" value="MBP3954527.1"/>
    <property type="molecule type" value="Genomic_DNA"/>
</dbReference>
<dbReference type="Pfam" id="PF01041">
    <property type="entry name" value="DegT_DnrJ_EryC1"/>
    <property type="match status" value="1"/>
</dbReference>
<dbReference type="InterPro" id="IPR015422">
    <property type="entry name" value="PyrdxlP-dep_Trfase_small"/>
</dbReference>
<proteinExistence type="inferred from homology"/>
<sequence>MSTSSEPGSAPTGFVPLCVPEIRGNAWDYVKQCLDSNWVSTAGPFVDRFEQMVAGSAGAKYGVATVNGTAALHVALLAAGVRPDDEVLVPALTFIATANAVRYAGAWPVFLDAEPVHGQLDPQKLTDFLERECTSRGGALVNRTTGRTVRVVLPVHVLGHPVDMDPVCEVAERFGLAIIEDAAEALGAKYKGRPVGRFGAAACFSFNGNKLLTCGGGGMIVTDDPRLAERARYLTTQAKDDPLEYVHGEVGFNYRLTSLQAALGCAQMELLDQFVGAKRATAAVYDAAFRDVPMIEPFAEAPWAFSTSWMYTVRVGRDQSRPLMRHLDAHRIQTRPLWQPLHCSPAHAGRQSYRVEVADRLYRESLSLPCSVGLTPQQREQVLATISAFWRSERATA</sequence>
<dbReference type="NCBIfam" id="TIGR04181">
    <property type="entry name" value="NHT_00031"/>
    <property type="match status" value="1"/>
</dbReference>
<organism evidence="2 3">
    <name type="scientific">Gemmata palustris</name>
    <dbReference type="NCBI Taxonomy" id="2822762"/>
    <lineage>
        <taxon>Bacteria</taxon>
        <taxon>Pseudomonadati</taxon>
        <taxon>Planctomycetota</taxon>
        <taxon>Planctomycetia</taxon>
        <taxon>Gemmatales</taxon>
        <taxon>Gemmataceae</taxon>
        <taxon>Gemmata</taxon>
    </lineage>
</organism>
<dbReference type="PANTHER" id="PTHR30244">
    <property type="entry name" value="TRANSAMINASE"/>
    <property type="match status" value="1"/>
</dbReference>
<evidence type="ECO:0000313" key="2">
    <source>
        <dbReference type="EMBL" id="MBP3954527.1"/>
    </source>
</evidence>
<name>A0ABS5BLE1_9BACT</name>
<gene>
    <name evidence="2" type="ORF">J8F10_04425</name>
</gene>
<dbReference type="InterPro" id="IPR015424">
    <property type="entry name" value="PyrdxlP-dep_Trfase"/>
</dbReference>
<keyword evidence="3" id="KW-1185">Reference proteome</keyword>
<dbReference type="InterPro" id="IPR000653">
    <property type="entry name" value="DegT/StrS_aminotransferase"/>
</dbReference>
<dbReference type="Gene3D" id="3.40.640.10">
    <property type="entry name" value="Type I PLP-dependent aspartate aminotransferase-like (Major domain)"/>
    <property type="match status" value="1"/>
</dbReference>
<evidence type="ECO:0000313" key="3">
    <source>
        <dbReference type="Proteomes" id="UP000676565"/>
    </source>
</evidence>
<dbReference type="PANTHER" id="PTHR30244:SF30">
    <property type="entry name" value="BLR5990 PROTEIN"/>
    <property type="match status" value="1"/>
</dbReference>
<protein>
    <submittedName>
        <fullName evidence="2">LegC family aminotransferase</fullName>
    </submittedName>
</protein>
<evidence type="ECO:0000256" key="1">
    <source>
        <dbReference type="RuleBase" id="RU004508"/>
    </source>
</evidence>
<dbReference type="CDD" id="cd00616">
    <property type="entry name" value="AHBA_syn"/>
    <property type="match status" value="1"/>
</dbReference>
<accession>A0ABS5BLE1</accession>
<dbReference type="GO" id="GO:0008483">
    <property type="term" value="F:transaminase activity"/>
    <property type="evidence" value="ECO:0007669"/>
    <property type="project" value="UniProtKB-KW"/>
</dbReference>